<gene>
    <name evidence="2" type="ORF">NCTC10588_03947</name>
</gene>
<dbReference type="EMBL" id="UFYD01000001">
    <property type="protein sequence ID" value="STD14421.1"/>
    <property type="molecule type" value="Genomic_DNA"/>
</dbReference>
<dbReference type="Proteomes" id="UP000254876">
    <property type="component" value="Unassembled WGS sequence"/>
</dbReference>
<name>A0A7Z7M036_9FLAO</name>
<keyword evidence="1" id="KW-1133">Transmembrane helix</keyword>
<protein>
    <submittedName>
        <fullName evidence="2">Uncharacterized protein</fullName>
    </submittedName>
</protein>
<sequence>MVAKPAIWHFAHNVIIMMAPIMHVYQLVHDHTKYVVQMDKKISPQVEGIFYLGLSDFVGSIVSDGFTKTGLPSAVLAGCVFLSLILLDMFLIDTEASALTESSSLSVVHAMVVLSTKIEKNSSFMFIIIDFD</sequence>
<accession>A0A7Z7M036</accession>
<evidence type="ECO:0000313" key="2">
    <source>
        <dbReference type="EMBL" id="STD14421.1"/>
    </source>
</evidence>
<evidence type="ECO:0000313" key="3">
    <source>
        <dbReference type="Proteomes" id="UP000254876"/>
    </source>
</evidence>
<dbReference type="AlphaFoldDB" id="A0A7Z7M036"/>
<keyword evidence="1" id="KW-0472">Membrane</keyword>
<feature type="transmembrane region" description="Helical" evidence="1">
    <location>
        <begin position="6"/>
        <end position="28"/>
    </location>
</feature>
<comment type="caution">
    <text evidence="2">The sequence shown here is derived from an EMBL/GenBank/DDBJ whole genome shotgun (WGS) entry which is preliminary data.</text>
</comment>
<feature type="transmembrane region" description="Helical" evidence="1">
    <location>
        <begin position="73"/>
        <end position="92"/>
    </location>
</feature>
<feature type="transmembrane region" description="Helical" evidence="1">
    <location>
        <begin position="49"/>
        <end position="67"/>
    </location>
</feature>
<evidence type="ECO:0000256" key="1">
    <source>
        <dbReference type="SAM" id="Phobius"/>
    </source>
</evidence>
<proteinExistence type="predicted"/>
<keyword evidence="1" id="KW-0812">Transmembrane</keyword>
<organism evidence="2 3">
    <name type="scientific">Elizabethkingia anophelis</name>
    <dbReference type="NCBI Taxonomy" id="1117645"/>
    <lineage>
        <taxon>Bacteria</taxon>
        <taxon>Pseudomonadati</taxon>
        <taxon>Bacteroidota</taxon>
        <taxon>Flavobacteriia</taxon>
        <taxon>Flavobacteriales</taxon>
        <taxon>Weeksellaceae</taxon>
        <taxon>Elizabethkingia</taxon>
    </lineage>
</organism>
<reference evidence="2 3" key="1">
    <citation type="submission" date="2018-06" db="EMBL/GenBank/DDBJ databases">
        <authorList>
            <consortium name="Pathogen Informatics"/>
            <person name="Doyle S."/>
        </authorList>
    </citation>
    <scope>NUCLEOTIDE SEQUENCE [LARGE SCALE GENOMIC DNA]</scope>
    <source>
        <strain evidence="2 3">NCTC10588</strain>
    </source>
</reference>